<feature type="transmembrane region" description="Helical" evidence="1">
    <location>
        <begin position="210"/>
        <end position="229"/>
    </location>
</feature>
<keyword evidence="2" id="KW-0732">Signal</keyword>
<gene>
    <name evidence="3" type="ORF">IAC95_01020</name>
</gene>
<reference evidence="3" key="1">
    <citation type="submission" date="2020-10" db="EMBL/GenBank/DDBJ databases">
        <authorList>
            <person name="Gilroy R."/>
        </authorList>
    </citation>
    <scope>NUCLEOTIDE SEQUENCE</scope>
    <source>
        <strain evidence="3">CHK121-14286</strain>
    </source>
</reference>
<evidence type="ECO:0000256" key="2">
    <source>
        <dbReference type="SAM" id="SignalP"/>
    </source>
</evidence>
<dbReference type="EMBL" id="DVHL01000010">
    <property type="protein sequence ID" value="HIR65461.1"/>
    <property type="molecule type" value="Genomic_DNA"/>
</dbReference>
<feature type="signal peptide" evidence="2">
    <location>
        <begin position="1"/>
        <end position="24"/>
    </location>
</feature>
<name>A0A9D1E395_9BACT</name>
<accession>A0A9D1E395</accession>
<feature type="chain" id="PRO_5038693045" description="SH3b domain-containing protein" evidence="2">
    <location>
        <begin position="25"/>
        <end position="243"/>
    </location>
</feature>
<dbReference type="Proteomes" id="UP000824200">
    <property type="component" value="Unassembled WGS sequence"/>
</dbReference>
<proteinExistence type="predicted"/>
<evidence type="ECO:0000313" key="3">
    <source>
        <dbReference type="EMBL" id="HIR65461.1"/>
    </source>
</evidence>
<keyword evidence="1" id="KW-1133">Transmembrane helix</keyword>
<evidence type="ECO:0000256" key="1">
    <source>
        <dbReference type="SAM" id="Phobius"/>
    </source>
</evidence>
<organism evidence="3 4">
    <name type="scientific">Candidatus Fimimonas gallinarum</name>
    <dbReference type="NCBI Taxonomy" id="2840821"/>
    <lineage>
        <taxon>Bacteria</taxon>
        <taxon>Pseudomonadati</taxon>
        <taxon>Myxococcota</taxon>
        <taxon>Myxococcia</taxon>
        <taxon>Myxococcales</taxon>
        <taxon>Cystobacterineae</taxon>
        <taxon>Myxococcaceae</taxon>
        <taxon>Myxococcaceae incertae sedis</taxon>
        <taxon>Candidatus Fimimonas</taxon>
    </lineage>
</organism>
<comment type="caution">
    <text evidence="3">The sequence shown here is derived from an EMBL/GenBank/DDBJ whole genome shotgun (WGS) entry which is preliminary data.</text>
</comment>
<keyword evidence="1" id="KW-0812">Transmembrane</keyword>
<sequence>MKRFCVAILLLSFLCAVFPQKAVAQDVQWVRITEDDVNLYATCENSKVMFELPKSYYLQVLGEKNGMYNVAIMQNEEDFPQITGYVWKIEVEDCDEPPQPPYYPTEKITVNTDSAQLKLSPVPSAETLITVTNTQTMSYYGETKSYGETWYYVYFAGKFGYVTSDCVTKPIIAMHPTPLPQDVVVPPTDEIPDIPLEEEPDGETGITTEIFLIVFVAILAVSVCLALFLPGNLKKKDVFDKDL</sequence>
<evidence type="ECO:0000313" key="4">
    <source>
        <dbReference type="Proteomes" id="UP000824200"/>
    </source>
</evidence>
<evidence type="ECO:0008006" key="5">
    <source>
        <dbReference type="Google" id="ProtNLM"/>
    </source>
</evidence>
<keyword evidence="1" id="KW-0472">Membrane</keyword>
<reference evidence="3" key="2">
    <citation type="journal article" date="2021" name="PeerJ">
        <title>Extensive microbial diversity within the chicken gut microbiome revealed by metagenomics and culture.</title>
        <authorList>
            <person name="Gilroy R."/>
            <person name="Ravi A."/>
            <person name="Getino M."/>
            <person name="Pursley I."/>
            <person name="Horton D.L."/>
            <person name="Alikhan N.F."/>
            <person name="Baker D."/>
            <person name="Gharbi K."/>
            <person name="Hall N."/>
            <person name="Watson M."/>
            <person name="Adriaenssens E.M."/>
            <person name="Foster-Nyarko E."/>
            <person name="Jarju S."/>
            <person name="Secka A."/>
            <person name="Antonio M."/>
            <person name="Oren A."/>
            <person name="Chaudhuri R.R."/>
            <person name="La Ragione R."/>
            <person name="Hildebrand F."/>
            <person name="Pallen M.J."/>
        </authorList>
    </citation>
    <scope>NUCLEOTIDE SEQUENCE</scope>
    <source>
        <strain evidence="3">CHK121-14286</strain>
    </source>
</reference>
<dbReference type="AlphaFoldDB" id="A0A9D1E395"/>
<protein>
    <recommendedName>
        <fullName evidence="5">SH3b domain-containing protein</fullName>
    </recommendedName>
</protein>